<dbReference type="PROSITE" id="PS51387">
    <property type="entry name" value="FAD_PCMH"/>
    <property type="match status" value="1"/>
</dbReference>
<dbReference type="EMBL" id="LCJR01000004">
    <property type="protein sequence ID" value="KKT82565.1"/>
    <property type="molecule type" value="Genomic_DNA"/>
</dbReference>
<dbReference type="Proteomes" id="UP000034032">
    <property type="component" value="Unassembled WGS sequence"/>
</dbReference>
<evidence type="ECO:0000256" key="5">
    <source>
        <dbReference type="ARBA" id="ARBA00022946"/>
    </source>
</evidence>
<dbReference type="Pfam" id="PF02913">
    <property type="entry name" value="FAD-oxidase_C"/>
    <property type="match status" value="1"/>
</dbReference>
<dbReference type="SUPFAM" id="SSF56176">
    <property type="entry name" value="FAD-binding/transporter-associated domain-like"/>
    <property type="match status" value="1"/>
</dbReference>
<dbReference type="InterPro" id="IPR016164">
    <property type="entry name" value="FAD-linked_Oxase-like_C"/>
</dbReference>
<gene>
    <name evidence="9" type="ORF">UW79_C0004G0022</name>
</gene>
<dbReference type="SUPFAM" id="SSF55103">
    <property type="entry name" value="FAD-linked oxidases, C-terminal domain"/>
    <property type="match status" value="1"/>
</dbReference>
<dbReference type="PANTHER" id="PTHR11748:SF111">
    <property type="entry name" value="D-LACTATE DEHYDROGENASE, MITOCHONDRIAL-RELATED"/>
    <property type="match status" value="1"/>
</dbReference>
<evidence type="ECO:0000313" key="10">
    <source>
        <dbReference type="Proteomes" id="UP000034032"/>
    </source>
</evidence>
<dbReference type="EC" id="1.1.2.4" evidence="7"/>
<accession>A0A0G1KGC3</accession>
<name>A0A0G1KGC3_9BACT</name>
<comment type="similarity">
    <text evidence="2">Belongs to the FAD-binding oxidoreductase/transferase type 4 family.</text>
</comment>
<dbReference type="Gene3D" id="3.30.465.10">
    <property type="match status" value="2"/>
</dbReference>
<dbReference type="GO" id="GO:0071949">
    <property type="term" value="F:FAD binding"/>
    <property type="evidence" value="ECO:0007669"/>
    <property type="project" value="InterPro"/>
</dbReference>
<evidence type="ECO:0000259" key="8">
    <source>
        <dbReference type="PROSITE" id="PS51387"/>
    </source>
</evidence>
<evidence type="ECO:0000256" key="7">
    <source>
        <dbReference type="ARBA" id="ARBA00038897"/>
    </source>
</evidence>
<dbReference type="GO" id="GO:1903457">
    <property type="term" value="P:lactate catabolic process"/>
    <property type="evidence" value="ECO:0007669"/>
    <property type="project" value="TreeGrafter"/>
</dbReference>
<dbReference type="InterPro" id="IPR016169">
    <property type="entry name" value="FAD-bd_PCMH_sub2"/>
</dbReference>
<evidence type="ECO:0000256" key="3">
    <source>
        <dbReference type="ARBA" id="ARBA00022630"/>
    </source>
</evidence>
<dbReference type="PANTHER" id="PTHR11748">
    <property type="entry name" value="D-LACTATE DEHYDROGENASE"/>
    <property type="match status" value="1"/>
</dbReference>
<dbReference type="InterPro" id="IPR036318">
    <property type="entry name" value="FAD-bd_PCMH-like_sf"/>
</dbReference>
<dbReference type="GO" id="GO:0004458">
    <property type="term" value="F:D-lactate dehydrogenase (cytochrome) activity"/>
    <property type="evidence" value="ECO:0007669"/>
    <property type="project" value="UniProtKB-EC"/>
</dbReference>
<comment type="cofactor">
    <cofactor evidence="1">
        <name>FAD</name>
        <dbReference type="ChEBI" id="CHEBI:57692"/>
    </cofactor>
</comment>
<evidence type="ECO:0000256" key="2">
    <source>
        <dbReference type="ARBA" id="ARBA00008000"/>
    </source>
</evidence>
<dbReference type="Gene3D" id="1.10.45.10">
    <property type="entry name" value="Vanillyl-alcohol Oxidase, Chain A, domain 4"/>
    <property type="match status" value="1"/>
</dbReference>
<dbReference type="AlphaFoldDB" id="A0A0G1KGC3"/>
<keyword evidence="6" id="KW-0560">Oxidoreductase</keyword>
<reference evidence="9 10" key="1">
    <citation type="journal article" date="2015" name="Nature">
        <title>rRNA introns, odd ribosomes, and small enigmatic genomes across a large radiation of phyla.</title>
        <authorList>
            <person name="Brown C.T."/>
            <person name="Hug L.A."/>
            <person name="Thomas B.C."/>
            <person name="Sharon I."/>
            <person name="Castelle C.J."/>
            <person name="Singh A."/>
            <person name="Wilkins M.J."/>
            <person name="Williams K.H."/>
            <person name="Banfield J.F."/>
        </authorList>
    </citation>
    <scope>NUCLEOTIDE SEQUENCE [LARGE SCALE GENOMIC DNA]</scope>
</reference>
<dbReference type="Pfam" id="PF01565">
    <property type="entry name" value="FAD_binding_4"/>
    <property type="match status" value="1"/>
</dbReference>
<keyword evidence="5" id="KW-0809">Transit peptide</keyword>
<evidence type="ECO:0000256" key="4">
    <source>
        <dbReference type="ARBA" id="ARBA00022827"/>
    </source>
</evidence>
<comment type="caution">
    <text evidence="9">The sequence shown here is derived from an EMBL/GenBank/DDBJ whole genome shotgun (WGS) entry which is preliminary data.</text>
</comment>
<dbReference type="Gene3D" id="3.30.70.2740">
    <property type="match status" value="1"/>
</dbReference>
<keyword evidence="3" id="KW-0285">Flavoprotein</keyword>
<proteinExistence type="inferred from homology"/>
<organism evidence="9 10">
    <name type="scientific">Candidatus Yanofskybacteria bacterium GW2011_GWA2_44_9</name>
    <dbReference type="NCBI Taxonomy" id="1619025"/>
    <lineage>
        <taxon>Bacteria</taxon>
        <taxon>Candidatus Yanofskyibacteriota</taxon>
    </lineage>
</organism>
<dbReference type="InterPro" id="IPR006094">
    <property type="entry name" value="Oxid_FAD_bind_N"/>
</dbReference>
<protein>
    <recommendedName>
        <fullName evidence="7">D-lactate dehydrogenase (cytochrome)</fullName>
        <ecNumber evidence="7">1.1.2.4</ecNumber>
    </recommendedName>
</protein>
<dbReference type="GO" id="GO:0008720">
    <property type="term" value="F:D-lactate dehydrogenase (NAD+) activity"/>
    <property type="evidence" value="ECO:0007669"/>
    <property type="project" value="TreeGrafter"/>
</dbReference>
<feature type="domain" description="FAD-binding PCMH-type" evidence="8">
    <location>
        <begin position="31"/>
        <end position="262"/>
    </location>
</feature>
<dbReference type="InterPro" id="IPR016166">
    <property type="entry name" value="FAD-bd_PCMH"/>
</dbReference>
<keyword evidence="4" id="KW-0274">FAD</keyword>
<evidence type="ECO:0000313" key="9">
    <source>
        <dbReference type="EMBL" id="KKT82565.1"/>
    </source>
</evidence>
<sequence>MIADEIKNLIRGDLSLDDSDLKKHSRDASLLEVRPKAVVYPKDSEDIKKLVGWVSENKDKDPSLSLTARSAGSDMSGGPLNESIILDVMRYMNKIHEVGSDYAVTDPGVYYRDFEAEVAKKDLLFPSYPASRNMCAMGGIIANNAGGEKSLIYGKTEKYVSEMRVVLSDGNEYFFKPLTVRELEAKKSQQDFEGSVYRSIYDLIEANYDVIQRSKPDVSKNSAGYYLWNVWDRKTFDLTKLFTGSQGTLGMITRVKIKLVKPHKNSVVLVVFLKDLEPLGDVVVSTLKYKPTSLESFDDRSFSIAMKFLPQLVGQLKGNLVSLFFKFIPEMLMVLTGGLPKLVLIAEFSGDDGKVILETVRKADIEIREKFKLKTRVITNKSEADKYWAVRRESFSLLRKHSGSRHTAPFIDDVIVHPRQLPEFLPRLSTLIEQYPALTYTIAGHAGDANFHVIPLMDFKNAANRKIISELSVKVYDLVAEMKGSITAEHNDGIVRTPYLSKMYSPEIIELFRKTKEIFDPQNIFNPGKKVGGSEEYLMAHIVTE</sequence>
<dbReference type="InterPro" id="IPR016171">
    <property type="entry name" value="Vanillyl_alc_oxidase_C-sub2"/>
</dbReference>
<evidence type="ECO:0000256" key="1">
    <source>
        <dbReference type="ARBA" id="ARBA00001974"/>
    </source>
</evidence>
<evidence type="ECO:0000256" key="6">
    <source>
        <dbReference type="ARBA" id="ARBA00023002"/>
    </source>
</evidence>
<dbReference type="InterPro" id="IPR004113">
    <property type="entry name" value="FAD-bd_oxidored_4_C"/>
</dbReference>